<dbReference type="Proteomes" id="UP000734854">
    <property type="component" value="Unassembled WGS sequence"/>
</dbReference>
<dbReference type="EMBL" id="JACMSC010000005">
    <property type="protein sequence ID" value="KAG6522244.1"/>
    <property type="molecule type" value="Genomic_DNA"/>
</dbReference>
<dbReference type="PANTHER" id="PTHR43620">
    <property type="entry name" value="GLYCEROPHOSPHORYL DIESTER PHOSPHODIESTERASE"/>
    <property type="match status" value="1"/>
</dbReference>
<evidence type="ECO:0000256" key="6">
    <source>
        <dbReference type="SAM" id="MobiDB-lite"/>
    </source>
</evidence>
<proteinExistence type="predicted"/>
<dbReference type="EC" id="3.1.4.46" evidence="1"/>
<comment type="catalytic activity">
    <reaction evidence="5">
        <text>a sn-glycero-3-phosphodiester + H2O = an alcohol + sn-glycerol 3-phosphate + H(+)</text>
        <dbReference type="Rhea" id="RHEA:12969"/>
        <dbReference type="ChEBI" id="CHEBI:15377"/>
        <dbReference type="ChEBI" id="CHEBI:15378"/>
        <dbReference type="ChEBI" id="CHEBI:30879"/>
        <dbReference type="ChEBI" id="CHEBI:57597"/>
        <dbReference type="ChEBI" id="CHEBI:83408"/>
        <dbReference type="EC" id="3.1.4.46"/>
    </reaction>
</comment>
<dbReference type="Gene3D" id="3.20.20.190">
    <property type="entry name" value="Phosphatidylinositol (PI) phosphodiesterase"/>
    <property type="match status" value="2"/>
</dbReference>
<protein>
    <recommendedName>
        <fullName evidence="1">glycerophosphodiester phosphodiesterase</fullName>
        <ecNumber evidence="1">3.1.4.46</ecNumber>
    </recommendedName>
</protein>
<evidence type="ECO:0000313" key="8">
    <source>
        <dbReference type="EMBL" id="KAG6522244.1"/>
    </source>
</evidence>
<name>A0A8J5H9H6_ZINOF</name>
<evidence type="ECO:0000256" key="3">
    <source>
        <dbReference type="ARBA" id="ARBA00022798"/>
    </source>
</evidence>
<dbReference type="GO" id="GO:0008889">
    <property type="term" value="F:glycerophosphodiester phosphodiesterase activity"/>
    <property type="evidence" value="ECO:0007669"/>
    <property type="project" value="UniProtKB-EC"/>
</dbReference>
<dbReference type="AlphaFoldDB" id="A0A8J5H9H6"/>
<keyword evidence="4" id="KW-0378">Hydrolase</keyword>
<evidence type="ECO:0000256" key="1">
    <source>
        <dbReference type="ARBA" id="ARBA00012247"/>
    </source>
</evidence>
<dbReference type="InterPro" id="IPR030395">
    <property type="entry name" value="GP_PDE_dom"/>
</dbReference>
<gene>
    <name evidence="8" type="ORF">ZIOFF_019382</name>
</gene>
<dbReference type="PROSITE" id="PS51704">
    <property type="entry name" value="GP_PDE"/>
    <property type="match status" value="2"/>
</dbReference>
<evidence type="ECO:0000259" key="7">
    <source>
        <dbReference type="PROSITE" id="PS51704"/>
    </source>
</evidence>
<dbReference type="GO" id="GO:0006071">
    <property type="term" value="P:glycerol metabolic process"/>
    <property type="evidence" value="ECO:0007669"/>
    <property type="project" value="UniProtKB-KW"/>
</dbReference>
<feature type="domain" description="GP-PDE" evidence="7">
    <location>
        <begin position="402"/>
        <end position="679"/>
    </location>
</feature>
<dbReference type="GO" id="GO:0006629">
    <property type="term" value="P:lipid metabolic process"/>
    <property type="evidence" value="ECO:0007669"/>
    <property type="project" value="InterPro"/>
</dbReference>
<keyword evidence="2" id="KW-0732">Signal</keyword>
<organism evidence="8 9">
    <name type="scientific">Zingiber officinale</name>
    <name type="common">Ginger</name>
    <name type="synonym">Amomum zingiber</name>
    <dbReference type="NCBI Taxonomy" id="94328"/>
    <lineage>
        <taxon>Eukaryota</taxon>
        <taxon>Viridiplantae</taxon>
        <taxon>Streptophyta</taxon>
        <taxon>Embryophyta</taxon>
        <taxon>Tracheophyta</taxon>
        <taxon>Spermatophyta</taxon>
        <taxon>Magnoliopsida</taxon>
        <taxon>Liliopsida</taxon>
        <taxon>Zingiberales</taxon>
        <taxon>Zingiberaceae</taxon>
        <taxon>Zingiber</taxon>
    </lineage>
</organism>
<evidence type="ECO:0000256" key="2">
    <source>
        <dbReference type="ARBA" id="ARBA00022729"/>
    </source>
</evidence>
<evidence type="ECO:0000256" key="5">
    <source>
        <dbReference type="ARBA" id="ARBA00047512"/>
    </source>
</evidence>
<dbReference type="FunFam" id="3.20.20.190:FF:000013">
    <property type="entry name" value="Glycerophosphodiester phosphodiesterase GDPDL3"/>
    <property type="match status" value="1"/>
</dbReference>
<dbReference type="CDD" id="cd08603">
    <property type="entry name" value="GDPD_SHV3_repeat_1"/>
    <property type="match status" value="1"/>
</dbReference>
<keyword evidence="9" id="KW-1185">Reference proteome</keyword>
<dbReference type="PANTHER" id="PTHR43620:SF44">
    <property type="entry name" value="GLYCEROPHOSPHODIESTER PHOSPHODIESTERASE GDPDL6-RELATED"/>
    <property type="match status" value="1"/>
</dbReference>
<evidence type="ECO:0000256" key="4">
    <source>
        <dbReference type="ARBA" id="ARBA00022801"/>
    </source>
</evidence>
<feature type="domain" description="GP-PDE" evidence="7">
    <location>
        <begin position="86"/>
        <end position="385"/>
    </location>
</feature>
<dbReference type="Pfam" id="PF03009">
    <property type="entry name" value="GDPD"/>
    <property type="match status" value="2"/>
</dbReference>
<dbReference type="InterPro" id="IPR017946">
    <property type="entry name" value="PLC-like_Pdiesterase_TIM-brl"/>
</dbReference>
<accession>A0A8J5H9H6</accession>
<dbReference type="SUPFAM" id="SSF51695">
    <property type="entry name" value="PLC-like phosphodiesterases"/>
    <property type="match status" value="2"/>
</dbReference>
<comment type="caution">
    <text evidence="8">The sequence shown here is derived from an EMBL/GenBank/DDBJ whole genome shotgun (WGS) entry which is preliminary data.</text>
</comment>
<feature type="region of interest" description="Disordered" evidence="6">
    <location>
        <begin position="735"/>
        <end position="755"/>
    </location>
</feature>
<reference evidence="8 9" key="1">
    <citation type="submission" date="2020-08" db="EMBL/GenBank/DDBJ databases">
        <title>Plant Genome Project.</title>
        <authorList>
            <person name="Zhang R.-G."/>
        </authorList>
    </citation>
    <scope>NUCLEOTIDE SEQUENCE [LARGE SCALE GENOMIC DNA]</scope>
    <source>
        <tissue evidence="8">Rhizome</tissue>
    </source>
</reference>
<evidence type="ECO:0000313" key="9">
    <source>
        <dbReference type="Proteomes" id="UP000734854"/>
    </source>
</evidence>
<keyword evidence="3" id="KW-0319">Glycerol metabolism</keyword>
<sequence>MARCEARYCAPVPRHLRRLRLRWPFDCKEAAVEMREGGIVARCGQNWHISVPRDMLLRITLLVLLLHEAAAANLPAKWQTLNGAAPLVIARGGFSGVFPDSSQYAYQFAQANSLKNVVLYCNLQLTKDGAGICHTDYRLDNSTTISSAFPKDQKTYTINGQQVQGWFAVDFTSEQLYNNVSLIQNIFSRPSIFDASLPISMVEDVTGLHPSQFWINLHCNYFFKAHNLDAVDYITSVSGQVVIDFISSPEIDFLRSLKGKLGRAKTKVIFKFLEVDDVEPSSNKTYKALLTDLATIKSFASGILVPKSYIWPVNEDQYLETHTSLVTDAHALGLEVYAFNFANDMPASYNYSFDPTTEYLQFIDNSNFSVDGVITDFPSTASEAIACLAHSRKNVVLNKGRPLIITHNGASGVFAGSTDLAYQQAVADGADIIDCSVQMSKDGVAFCLESPDLMGHTTAVQTFMLQATTVPEIQSNNGIFSFDLSWSDIQSLKPELTSPISQSGMARNPAAKNAGKFMILEDFLNFAKNSTVPGILINIEIDVPSLFVCLHCRLLAKRADVKASSENERLALGLSANKGLNAAYLASKRGLGIVDAISTALSNASYDQQPSSFINGFTDIVKQMHTANMSVHVSVLRNEFMAIAFDYFSDPMVELATFVASVEVDGMVTEFPATAAAYFRSPCSDPNAKLDYSILPIEPGSLLDLAPPEALPPAEAPAPPLQVADIQDPPLPPVTNLSQVSSVAPPTTSPSGQSANVPSITLGLLLLVLSSIYDVSVKSFVYGALS</sequence>
<feature type="compositionally biased region" description="Low complexity" evidence="6">
    <location>
        <begin position="738"/>
        <end position="755"/>
    </location>
</feature>